<dbReference type="AlphaFoldDB" id="J3MAQ5"/>
<reference evidence="2" key="2">
    <citation type="submission" date="2013-04" db="UniProtKB">
        <authorList>
            <consortium name="EnsemblPlants"/>
        </authorList>
    </citation>
    <scope>IDENTIFICATION</scope>
</reference>
<feature type="chain" id="PRO_5003774565" description="Secreted protein" evidence="1">
    <location>
        <begin position="20"/>
        <end position="75"/>
    </location>
</feature>
<keyword evidence="1" id="KW-0732">Signal</keyword>
<evidence type="ECO:0008006" key="4">
    <source>
        <dbReference type="Google" id="ProtNLM"/>
    </source>
</evidence>
<name>J3MAQ5_ORYBR</name>
<dbReference type="Proteomes" id="UP000006038">
    <property type="component" value="Chromosome 6"/>
</dbReference>
<keyword evidence="3" id="KW-1185">Reference proteome</keyword>
<dbReference type="Gramene" id="OB06G10990.1">
    <property type="protein sequence ID" value="OB06G10990.1"/>
    <property type="gene ID" value="OB06G10990"/>
</dbReference>
<dbReference type="EnsemblPlants" id="OB06G10990.1">
    <property type="protein sequence ID" value="OB06G10990.1"/>
    <property type="gene ID" value="OB06G10990"/>
</dbReference>
<accession>J3MAQ5</accession>
<sequence>MGRRIGFLIFFSFPLPFQSLQLYNVFRRISLPFQKWINTWPLHPTILEMHLFKSIVERRLCLFRELNRNFSYPQR</sequence>
<feature type="signal peptide" evidence="1">
    <location>
        <begin position="1"/>
        <end position="19"/>
    </location>
</feature>
<reference evidence="2" key="1">
    <citation type="journal article" date="2013" name="Nat. Commun.">
        <title>Whole-genome sequencing of Oryza brachyantha reveals mechanisms underlying Oryza genome evolution.</title>
        <authorList>
            <person name="Chen J."/>
            <person name="Huang Q."/>
            <person name="Gao D."/>
            <person name="Wang J."/>
            <person name="Lang Y."/>
            <person name="Liu T."/>
            <person name="Li B."/>
            <person name="Bai Z."/>
            <person name="Luis Goicoechea J."/>
            <person name="Liang C."/>
            <person name="Chen C."/>
            <person name="Zhang W."/>
            <person name="Sun S."/>
            <person name="Liao Y."/>
            <person name="Zhang X."/>
            <person name="Yang L."/>
            <person name="Song C."/>
            <person name="Wang M."/>
            <person name="Shi J."/>
            <person name="Liu G."/>
            <person name="Liu J."/>
            <person name="Zhou H."/>
            <person name="Zhou W."/>
            <person name="Yu Q."/>
            <person name="An N."/>
            <person name="Chen Y."/>
            <person name="Cai Q."/>
            <person name="Wang B."/>
            <person name="Liu B."/>
            <person name="Min J."/>
            <person name="Huang Y."/>
            <person name="Wu H."/>
            <person name="Li Z."/>
            <person name="Zhang Y."/>
            <person name="Yin Y."/>
            <person name="Song W."/>
            <person name="Jiang J."/>
            <person name="Jackson S.A."/>
            <person name="Wing R.A."/>
            <person name="Wang J."/>
            <person name="Chen M."/>
        </authorList>
    </citation>
    <scope>NUCLEOTIDE SEQUENCE [LARGE SCALE GENOMIC DNA]</scope>
    <source>
        <strain evidence="2">cv. IRGC 101232</strain>
    </source>
</reference>
<organism evidence="2">
    <name type="scientific">Oryza brachyantha</name>
    <name type="common">malo sina</name>
    <dbReference type="NCBI Taxonomy" id="4533"/>
    <lineage>
        <taxon>Eukaryota</taxon>
        <taxon>Viridiplantae</taxon>
        <taxon>Streptophyta</taxon>
        <taxon>Embryophyta</taxon>
        <taxon>Tracheophyta</taxon>
        <taxon>Spermatophyta</taxon>
        <taxon>Magnoliopsida</taxon>
        <taxon>Liliopsida</taxon>
        <taxon>Poales</taxon>
        <taxon>Poaceae</taxon>
        <taxon>BOP clade</taxon>
        <taxon>Oryzoideae</taxon>
        <taxon>Oryzeae</taxon>
        <taxon>Oryzinae</taxon>
        <taxon>Oryza</taxon>
    </lineage>
</organism>
<evidence type="ECO:0000313" key="3">
    <source>
        <dbReference type="Proteomes" id="UP000006038"/>
    </source>
</evidence>
<evidence type="ECO:0000313" key="2">
    <source>
        <dbReference type="EnsemblPlants" id="OB06G10990.1"/>
    </source>
</evidence>
<proteinExistence type="predicted"/>
<protein>
    <recommendedName>
        <fullName evidence="4">Secreted protein</fullName>
    </recommendedName>
</protein>
<dbReference type="HOGENOM" id="CLU_2675048_0_0_1"/>
<evidence type="ECO:0000256" key="1">
    <source>
        <dbReference type="SAM" id="SignalP"/>
    </source>
</evidence>